<accession>A0ABQ7JA68</accession>
<name>A0ABQ7JA68_9APIC</name>
<evidence type="ECO:0000313" key="2">
    <source>
        <dbReference type="Proteomes" id="UP000823046"/>
    </source>
</evidence>
<keyword evidence="2" id="KW-1185">Reference proteome</keyword>
<comment type="caution">
    <text evidence="1">The sequence shown here is derived from an EMBL/GenBank/DDBJ whole genome shotgun (WGS) entry which is preliminary data.</text>
</comment>
<organism evidence="1 2">
    <name type="scientific">Cardiosporidium cionae</name>
    <dbReference type="NCBI Taxonomy" id="476202"/>
    <lineage>
        <taxon>Eukaryota</taxon>
        <taxon>Sar</taxon>
        <taxon>Alveolata</taxon>
        <taxon>Apicomplexa</taxon>
        <taxon>Aconoidasida</taxon>
        <taxon>Nephromycida</taxon>
        <taxon>Cardiosporidium</taxon>
    </lineage>
</organism>
<dbReference type="Proteomes" id="UP000823046">
    <property type="component" value="Unassembled WGS sequence"/>
</dbReference>
<gene>
    <name evidence="1" type="ORF">IE077_002722</name>
</gene>
<sequence>MVYEIVEKSIGLNVCLFQECFLVVKMDLRDDLHSAIDMHIEQLMVSYLNILENATIETVDCIHRKIFINNFQLKLHVHGLLHSCRSLVQLAADLTVNGLVHSIPEQLEEQERLKLEIEKSLHALEEEVQQSLSCESK</sequence>
<proteinExistence type="predicted"/>
<protein>
    <submittedName>
        <fullName evidence="1">Uncharacterized protein</fullName>
    </submittedName>
</protein>
<dbReference type="EMBL" id="JADAQX010000279">
    <property type="protein sequence ID" value="KAF8820876.1"/>
    <property type="molecule type" value="Genomic_DNA"/>
</dbReference>
<evidence type="ECO:0000313" key="1">
    <source>
        <dbReference type="EMBL" id="KAF8820876.1"/>
    </source>
</evidence>
<reference evidence="1 2" key="1">
    <citation type="journal article" date="2020" name="bioRxiv">
        <title>Metabolic contributions of an alphaproteobacterial endosymbiont in the apicomplexan Cardiosporidium cionae.</title>
        <authorList>
            <person name="Hunter E.S."/>
            <person name="Paight C.J."/>
            <person name="Lane C.E."/>
        </authorList>
    </citation>
    <scope>NUCLEOTIDE SEQUENCE [LARGE SCALE GENOMIC DNA]</scope>
    <source>
        <strain evidence="1">ESH_2018</strain>
    </source>
</reference>